<feature type="non-terminal residue" evidence="3">
    <location>
        <position position="294"/>
    </location>
</feature>
<reference evidence="3" key="1">
    <citation type="journal article" date="2015" name="Nature">
        <title>Complex archaea that bridge the gap between prokaryotes and eukaryotes.</title>
        <authorList>
            <person name="Spang A."/>
            <person name="Saw J.H."/>
            <person name="Jorgensen S.L."/>
            <person name="Zaremba-Niedzwiedzka K."/>
            <person name="Martijn J."/>
            <person name="Lind A.E."/>
            <person name="van Eijk R."/>
            <person name="Schleper C."/>
            <person name="Guy L."/>
            <person name="Ettema T.J."/>
        </authorList>
    </citation>
    <scope>NUCLEOTIDE SEQUENCE</scope>
</reference>
<feature type="transmembrane region" description="Helical" evidence="1">
    <location>
        <begin position="12"/>
        <end position="31"/>
    </location>
</feature>
<dbReference type="EMBL" id="LAZR01064813">
    <property type="protein sequence ID" value="KKK56792.1"/>
    <property type="molecule type" value="Genomic_DNA"/>
</dbReference>
<feature type="domain" description="Integrase catalytic" evidence="2">
    <location>
        <begin position="147"/>
        <end position="294"/>
    </location>
</feature>
<proteinExistence type="predicted"/>
<feature type="transmembrane region" description="Helical" evidence="1">
    <location>
        <begin position="212"/>
        <end position="230"/>
    </location>
</feature>
<accession>A0A0F8WIU0</accession>
<dbReference type="InterPro" id="IPR001584">
    <property type="entry name" value="Integrase_cat-core"/>
</dbReference>
<name>A0A0F8WIU0_9ZZZZ</name>
<dbReference type="AlphaFoldDB" id="A0A0F8WIU0"/>
<keyword evidence="1" id="KW-0812">Transmembrane</keyword>
<gene>
    <name evidence="3" type="ORF">LCGC14_3060960</name>
</gene>
<evidence type="ECO:0000256" key="1">
    <source>
        <dbReference type="SAM" id="Phobius"/>
    </source>
</evidence>
<keyword evidence="1" id="KW-1133">Transmembrane helix</keyword>
<sequence>MTDDPQAQLRRSVYLLLIFLGVGTLLGRILAVDSVDKVALENYRLAKVQQKLDAKRASLQQKGLQGGALEGAMARFAEREGVWRWAKLRRPFLSANDRSRWCTLRALVEDDLRVEGYPYSIDNVVDQPTWDTIDMVKHDGHLFSSKPPLFPTMLAGEYWLIHRLSGMTLGTHPYWVGRFMLITVNGTLLLIFFVLLARLVERFGTTDWGRMFVMSAGVFGTFLTTFSVTINNHLPAATAAMVAIYADRNSIFFATDAHGEAVLTQFGRALQELGIELIPANSPQAKGRVERFNG</sequence>
<dbReference type="GO" id="GO:0015074">
    <property type="term" value="P:DNA integration"/>
    <property type="evidence" value="ECO:0007669"/>
    <property type="project" value="InterPro"/>
</dbReference>
<comment type="caution">
    <text evidence="3">The sequence shown here is derived from an EMBL/GenBank/DDBJ whole genome shotgun (WGS) entry which is preliminary data.</text>
</comment>
<protein>
    <recommendedName>
        <fullName evidence="2">Integrase catalytic domain-containing protein</fullName>
    </recommendedName>
</protein>
<evidence type="ECO:0000259" key="2">
    <source>
        <dbReference type="PROSITE" id="PS50994"/>
    </source>
</evidence>
<keyword evidence="1" id="KW-0472">Membrane</keyword>
<organism evidence="3">
    <name type="scientific">marine sediment metagenome</name>
    <dbReference type="NCBI Taxonomy" id="412755"/>
    <lineage>
        <taxon>unclassified sequences</taxon>
        <taxon>metagenomes</taxon>
        <taxon>ecological metagenomes</taxon>
    </lineage>
</organism>
<feature type="transmembrane region" description="Helical" evidence="1">
    <location>
        <begin position="175"/>
        <end position="200"/>
    </location>
</feature>
<dbReference type="PROSITE" id="PS50994">
    <property type="entry name" value="INTEGRASE"/>
    <property type="match status" value="1"/>
</dbReference>
<evidence type="ECO:0000313" key="3">
    <source>
        <dbReference type="EMBL" id="KKK56792.1"/>
    </source>
</evidence>